<feature type="signal peptide" evidence="5">
    <location>
        <begin position="1"/>
        <end position="22"/>
    </location>
</feature>
<proteinExistence type="predicted"/>
<dbReference type="InterPro" id="IPR011009">
    <property type="entry name" value="Kinase-like_dom_sf"/>
</dbReference>
<feature type="chain" id="PRO_5028373326" evidence="5">
    <location>
        <begin position="23"/>
        <end position="517"/>
    </location>
</feature>
<name>A0A6P4YGY6_BRABE</name>
<dbReference type="PANTHER" id="PTHR24416:SF617">
    <property type="entry name" value="RET ONCOGENE, ISOFORM A"/>
    <property type="match status" value="1"/>
</dbReference>
<dbReference type="CDD" id="cd11304">
    <property type="entry name" value="Cadherin_repeat"/>
    <property type="match status" value="1"/>
</dbReference>
<dbReference type="GO" id="GO:0007156">
    <property type="term" value="P:homophilic cell adhesion via plasma membrane adhesion molecules"/>
    <property type="evidence" value="ECO:0007669"/>
    <property type="project" value="InterPro"/>
</dbReference>
<feature type="binding site" evidence="4">
    <location>
        <position position="256"/>
    </location>
    <ligand>
        <name>ATP</name>
        <dbReference type="ChEBI" id="CHEBI:30616"/>
    </ligand>
</feature>
<keyword evidence="3" id="KW-0106">Calcium</keyword>
<evidence type="ECO:0000313" key="8">
    <source>
        <dbReference type="Proteomes" id="UP000515135"/>
    </source>
</evidence>
<dbReference type="SUPFAM" id="SSF56112">
    <property type="entry name" value="Protein kinase-like (PK-like)"/>
    <property type="match status" value="1"/>
</dbReference>
<keyword evidence="4" id="KW-0547">Nucleotide-binding</keyword>
<feature type="domain" description="Protein kinase" evidence="6">
    <location>
        <begin position="225"/>
        <end position="507"/>
    </location>
</feature>
<dbReference type="Pfam" id="PF07714">
    <property type="entry name" value="PK_Tyr_Ser-Thr"/>
    <property type="match status" value="1"/>
</dbReference>
<comment type="subcellular location">
    <subcellularLocation>
        <location evidence="1">Membrane</location>
        <topology evidence="1">Single-pass type I membrane protein</topology>
    </subcellularLocation>
</comment>
<dbReference type="GO" id="GO:0004714">
    <property type="term" value="F:transmembrane receptor protein tyrosine kinase activity"/>
    <property type="evidence" value="ECO:0007669"/>
    <property type="project" value="TreeGrafter"/>
</dbReference>
<gene>
    <name evidence="9" type="primary">LOC109465288</name>
</gene>
<dbReference type="Gene3D" id="2.60.40.60">
    <property type="entry name" value="Cadherins"/>
    <property type="match status" value="1"/>
</dbReference>
<dbReference type="PROSITE" id="PS50011">
    <property type="entry name" value="PROTEIN_KINASE_DOM"/>
    <property type="match status" value="1"/>
</dbReference>
<organism evidence="8 9">
    <name type="scientific">Branchiostoma belcheri</name>
    <name type="common">Amphioxus</name>
    <dbReference type="NCBI Taxonomy" id="7741"/>
    <lineage>
        <taxon>Eukaryota</taxon>
        <taxon>Metazoa</taxon>
        <taxon>Chordata</taxon>
        <taxon>Cephalochordata</taxon>
        <taxon>Leptocardii</taxon>
        <taxon>Amphioxiformes</taxon>
        <taxon>Branchiostomatidae</taxon>
        <taxon>Branchiostoma</taxon>
    </lineage>
</organism>
<dbReference type="GO" id="GO:0007169">
    <property type="term" value="P:cell surface receptor protein tyrosine kinase signaling pathway"/>
    <property type="evidence" value="ECO:0007669"/>
    <property type="project" value="TreeGrafter"/>
</dbReference>
<evidence type="ECO:0000256" key="3">
    <source>
        <dbReference type="PROSITE-ProRule" id="PRU00043"/>
    </source>
</evidence>
<evidence type="ECO:0000259" key="7">
    <source>
        <dbReference type="PROSITE" id="PS50268"/>
    </source>
</evidence>
<dbReference type="GO" id="GO:0005886">
    <property type="term" value="C:plasma membrane"/>
    <property type="evidence" value="ECO:0007669"/>
    <property type="project" value="TreeGrafter"/>
</dbReference>
<dbReference type="FunFam" id="2.60.40.60:FF:000273">
    <property type="entry name" value="Uncharacterized protein"/>
    <property type="match status" value="1"/>
</dbReference>
<dbReference type="RefSeq" id="XP_019618042.1">
    <property type="nucleotide sequence ID" value="XM_019762483.1"/>
</dbReference>
<dbReference type="InterPro" id="IPR050122">
    <property type="entry name" value="RTK"/>
</dbReference>
<dbReference type="GO" id="GO:0043235">
    <property type="term" value="C:receptor complex"/>
    <property type="evidence" value="ECO:0007669"/>
    <property type="project" value="TreeGrafter"/>
</dbReference>
<accession>A0A6P4YGY6</accession>
<dbReference type="KEGG" id="bbel:109465288"/>
<dbReference type="SUPFAM" id="SSF49313">
    <property type="entry name" value="Cadherin-like"/>
    <property type="match status" value="1"/>
</dbReference>
<dbReference type="FunFam" id="1.10.510.10:FF:000593">
    <property type="entry name" value="Uncharacterized protein"/>
    <property type="match status" value="1"/>
</dbReference>
<dbReference type="PROSITE" id="PS00107">
    <property type="entry name" value="PROTEIN_KINASE_ATP"/>
    <property type="match status" value="1"/>
</dbReference>
<keyword evidence="2 4" id="KW-0067">ATP-binding</keyword>
<dbReference type="PANTHER" id="PTHR24416">
    <property type="entry name" value="TYROSINE-PROTEIN KINASE RECEPTOR"/>
    <property type="match status" value="1"/>
</dbReference>
<dbReference type="InterPro" id="IPR017441">
    <property type="entry name" value="Protein_kinase_ATP_BS"/>
</dbReference>
<dbReference type="InterPro" id="IPR015919">
    <property type="entry name" value="Cadherin-like_sf"/>
</dbReference>
<dbReference type="GO" id="GO:0005524">
    <property type="term" value="F:ATP binding"/>
    <property type="evidence" value="ECO:0007669"/>
    <property type="project" value="UniProtKB-UniRule"/>
</dbReference>
<dbReference type="AlphaFoldDB" id="A0A6P4YGY6"/>
<dbReference type="InterPro" id="IPR001245">
    <property type="entry name" value="Ser-Thr/Tyr_kinase_cat_dom"/>
</dbReference>
<dbReference type="Gene3D" id="3.30.200.20">
    <property type="entry name" value="Phosphorylase Kinase, domain 1"/>
    <property type="match status" value="1"/>
</dbReference>
<feature type="domain" description="Cadherin" evidence="7">
    <location>
        <begin position="22"/>
        <end position="120"/>
    </location>
</feature>
<dbReference type="InterPro" id="IPR002126">
    <property type="entry name" value="Cadherin-like_dom"/>
</dbReference>
<keyword evidence="5" id="KW-0732">Signal</keyword>
<dbReference type="Proteomes" id="UP000515135">
    <property type="component" value="Unplaced"/>
</dbReference>
<dbReference type="Gene3D" id="1.10.510.10">
    <property type="entry name" value="Transferase(Phosphotransferase) domain 1"/>
    <property type="match status" value="1"/>
</dbReference>
<dbReference type="GO" id="GO:0005509">
    <property type="term" value="F:calcium ion binding"/>
    <property type="evidence" value="ECO:0007669"/>
    <property type="project" value="UniProtKB-UniRule"/>
</dbReference>
<keyword evidence="8" id="KW-1185">Reference proteome</keyword>
<dbReference type="PROSITE" id="PS50268">
    <property type="entry name" value="CADHERIN_2"/>
    <property type="match status" value="1"/>
</dbReference>
<dbReference type="FunFam" id="3.30.200.20:FF:001518">
    <property type="entry name" value="Uncharacterized protein"/>
    <property type="match status" value="1"/>
</dbReference>
<evidence type="ECO:0000256" key="4">
    <source>
        <dbReference type="PROSITE-ProRule" id="PRU10141"/>
    </source>
</evidence>
<protein>
    <submittedName>
        <fullName evidence="9">Fibroblast growth factor receptor 3-like</fullName>
    </submittedName>
</protein>
<dbReference type="OrthoDB" id="4062651at2759"/>
<evidence type="ECO:0000259" key="6">
    <source>
        <dbReference type="PROSITE" id="PS50011"/>
    </source>
</evidence>
<evidence type="ECO:0000256" key="5">
    <source>
        <dbReference type="SAM" id="SignalP"/>
    </source>
</evidence>
<evidence type="ECO:0000256" key="1">
    <source>
        <dbReference type="ARBA" id="ARBA00004479"/>
    </source>
</evidence>
<dbReference type="InterPro" id="IPR000719">
    <property type="entry name" value="Prot_kinase_dom"/>
</dbReference>
<dbReference type="PRINTS" id="PR00109">
    <property type="entry name" value="TYRKINASE"/>
</dbReference>
<evidence type="ECO:0000256" key="2">
    <source>
        <dbReference type="ARBA" id="ARBA00022840"/>
    </source>
</evidence>
<reference evidence="9" key="1">
    <citation type="submission" date="2025-08" db="UniProtKB">
        <authorList>
            <consortium name="RefSeq"/>
        </authorList>
    </citation>
    <scope>IDENTIFICATION</scope>
    <source>
        <tissue evidence="9">Gonad</tissue>
    </source>
</reference>
<evidence type="ECO:0000313" key="9">
    <source>
        <dbReference type="RefSeq" id="XP_019618042.1"/>
    </source>
</evidence>
<dbReference type="GeneID" id="109465288"/>
<sequence>MQTFKTLFSLVTFLALSNVACSTTPLYATVPENAAIGRNVTSVLTTSQMGEDDVQCEIVEGDEHGRFMITTCRITVARPLDYDVSPMYNLRVNVTRPVGKVEERRVDIQVQEVEGYPPVYNDTCAMPVLVGGKSGSPIFDVTDNTIEIMEKTAGILSITSRIPDSLRKSLALVVLYMRKRATRVKQDEGLEEAQALLELTSMEENLTQSLKPGWLNRWERKTKDLTLGQLIGLGTFAHIRKGHLRIDNTKVTVAVKSVRTEDRQCYQAFCREVSALIAVHENQEHNNRTSNIVRLFGVITKSTPKCVLLEDTRGDLLQLLKQLKQHPQRRVLLLNNVLRYAVHISRALEELRHLPIAHGDVAARNVLISGDDVAKLTDFGLARDVYSTIAPAASTKTDAEELLPLKWMALESLKCRQFTCESDTWSFGVLLWEIAAFGEEPNYQEMVRLTYPNLVEFLRRGMRLLKPRGCPNRLYDVMRSCWRQEPSARPTPEELEQKLTECRHEIDFQFMEKETTV</sequence>